<keyword evidence="1" id="KW-0235">DNA replication</keyword>
<dbReference type="Pfam" id="PF00476">
    <property type="entry name" value="DNA_pol_A"/>
    <property type="match status" value="1"/>
</dbReference>
<dbReference type="EMBL" id="LR797813">
    <property type="protein sequence ID" value="CAB4240620.1"/>
    <property type="molecule type" value="Genomic_DNA"/>
</dbReference>
<sequence length="374" mass="42362">MKLLCIDTETTTSNKGNPYDSTNSIVCWSYATDSMSGTWPASALHLLPPMLKNDSIIVGFNFKFDLHWLLKAGVYQLRRKHIWDVQIAEFILSHQTNRFPSLNETCERYGFESKLDVVKTEYWDKGINTDAIPWDVLSEYATRDAELTLACYHAQRKHMTSAQVKLCFLMCQDLQILQEMEANGIPFDEELCQTRAKEVDDKISTIKTKLSAIYPSVPINFASNDNLSAFLYGGVVKEASKEHIGFFKSGQKAGQPKYKNIIIEHQLPRLYVPLKGSAMAKEGNFATDEGTLRKLKGKKELVGTVLELSKLEKLNGTYYNGLVSLRNEMNWEPGILHGNFNQTTAQTGRLSSSRPNLQNFASELQDIFISKYND</sequence>
<dbReference type="InterPro" id="IPR043502">
    <property type="entry name" value="DNA/RNA_pol_sf"/>
</dbReference>
<name>A0A6J5T777_9CAUD</name>
<keyword evidence="5" id="KW-0239">DNA-directed DNA polymerase</keyword>
<dbReference type="SUPFAM" id="SSF53098">
    <property type="entry name" value="Ribonuclease H-like"/>
    <property type="match status" value="1"/>
</dbReference>
<dbReference type="SUPFAM" id="SSF56672">
    <property type="entry name" value="DNA/RNA polymerases"/>
    <property type="match status" value="1"/>
</dbReference>
<dbReference type="InterPro" id="IPR036397">
    <property type="entry name" value="RNaseH_sf"/>
</dbReference>
<dbReference type="PANTHER" id="PTHR10133">
    <property type="entry name" value="DNA POLYMERASE I"/>
    <property type="match status" value="1"/>
</dbReference>
<dbReference type="GO" id="GO:0006261">
    <property type="term" value="P:DNA-templated DNA replication"/>
    <property type="evidence" value="ECO:0007669"/>
    <property type="project" value="InterPro"/>
</dbReference>
<dbReference type="Gene3D" id="3.30.420.10">
    <property type="entry name" value="Ribonuclease H-like superfamily/Ribonuclease H"/>
    <property type="match status" value="1"/>
</dbReference>
<dbReference type="GO" id="GO:0003677">
    <property type="term" value="F:DNA binding"/>
    <property type="evidence" value="ECO:0007669"/>
    <property type="project" value="InterPro"/>
</dbReference>
<dbReference type="InterPro" id="IPR002562">
    <property type="entry name" value="3'-5'_exonuclease_dom"/>
</dbReference>
<evidence type="ECO:0000256" key="2">
    <source>
        <dbReference type="ARBA" id="ARBA00023109"/>
    </source>
</evidence>
<dbReference type="InterPro" id="IPR001098">
    <property type="entry name" value="DNA-dir_DNA_pol_A_palm_dom"/>
</dbReference>
<organism evidence="5">
    <name type="scientific">uncultured Caudovirales phage</name>
    <dbReference type="NCBI Taxonomy" id="2100421"/>
    <lineage>
        <taxon>Viruses</taxon>
        <taxon>Duplodnaviria</taxon>
        <taxon>Heunggongvirae</taxon>
        <taxon>Uroviricota</taxon>
        <taxon>Caudoviricetes</taxon>
        <taxon>Peduoviridae</taxon>
        <taxon>Maltschvirus</taxon>
        <taxon>Maltschvirus maltsch</taxon>
    </lineage>
</organism>
<protein>
    <submittedName>
        <fullName evidence="5">DNA-directed DNA polymerase, family A, palm domain containing protein</fullName>
    </submittedName>
</protein>
<evidence type="ECO:0000259" key="4">
    <source>
        <dbReference type="Pfam" id="PF01612"/>
    </source>
</evidence>
<feature type="domain" description="3'-5' exonuclease" evidence="4">
    <location>
        <begin position="5"/>
        <end position="154"/>
    </location>
</feature>
<keyword evidence="5" id="KW-0808">Transferase</keyword>
<keyword evidence="5" id="KW-0548">Nucleotidyltransferase</keyword>
<dbReference type="InterPro" id="IPR012337">
    <property type="entry name" value="RNaseH-like_sf"/>
</dbReference>
<dbReference type="GO" id="GO:0008408">
    <property type="term" value="F:3'-5' exonuclease activity"/>
    <property type="evidence" value="ECO:0007669"/>
    <property type="project" value="InterPro"/>
</dbReference>
<dbReference type="Gene3D" id="3.30.70.370">
    <property type="match status" value="1"/>
</dbReference>
<evidence type="ECO:0000256" key="1">
    <source>
        <dbReference type="ARBA" id="ARBA00022705"/>
    </source>
</evidence>
<evidence type="ECO:0000259" key="3">
    <source>
        <dbReference type="Pfam" id="PF00476"/>
    </source>
</evidence>
<evidence type="ECO:0000313" key="5">
    <source>
        <dbReference type="EMBL" id="CAB4240620.1"/>
    </source>
</evidence>
<dbReference type="Gene3D" id="1.20.1060.10">
    <property type="entry name" value="Taq DNA Polymerase, Chain T, domain 4"/>
    <property type="match status" value="1"/>
</dbReference>
<proteinExistence type="predicted"/>
<feature type="domain" description="DNA-directed DNA polymerase family A palm" evidence="3">
    <location>
        <begin position="277"/>
        <end position="361"/>
    </location>
</feature>
<dbReference type="GO" id="GO:0006302">
    <property type="term" value="P:double-strand break repair"/>
    <property type="evidence" value="ECO:0007669"/>
    <property type="project" value="TreeGrafter"/>
</dbReference>
<dbReference type="InterPro" id="IPR002298">
    <property type="entry name" value="DNA_polymerase_A"/>
</dbReference>
<reference evidence="5" key="1">
    <citation type="submission" date="2020-05" db="EMBL/GenBank/DDBJ databases">
        <authorList>
            <person name="Chiriac C."/>
            <person name="Salcher M."/>
            <person name="Ghai R."/>
            <person name="Kavagutti S V."/>
        </authorList>
    </citation>
    <scope>NUCLEOTIDE SEQUENCE</scope>
</reference>
<keyword evidence="2" id="KW-1194">Viral DNA replication</keyword>
<dbReference type="GO" id="GO:0003887">
    <property type="term" value="F:DNA-directed DNA polymerase activity"/>
    <property type="evidence" value="ECO:0007669"/>
    <property type="project" value="UniProtKB-KW"/>
</dbReference>
<dbReference type="GO" id="GO:0039693">
    <property type="term" value="P:viral DNA genome replication"/>
    <property type="evidence" value="ECO:0007669"/>
    <property type="project" value="UniProtKB-KW"/>
</dbReference>
<gene>
    <name evidence="5" type="ORF">UFOVP39_25</name>
</gene>
<dbReference type="Pfam" id="PF01612">
    <property type="entry name" value="DNA_pol_A_exo1"/>
    <property type="match status" value="1"/>
</dbReference>
<accession>A0A6J5T777</accession>
<dbReference type="PANTHER" id="PTHR10133:SF27">
    <property type="entry name" value="DNA POLYMERASE NU"/>
    <property type="match status" value="1"/>
</dbReference>